<evidence type="ECO:0000313" key="3">
    <source>
        <dbReference type="Proteomes" id="UP001165263"/>
    </source>
</evidence>
<keyword evidence="3" id="KW-1185">Reference proteome</keyword>
<sequence>MKEDKRNQSGRYTDFPAAAPESNVNPPGRPQSSHGSATEPVPGGTGNAARAGDSMQSDRTGDAVQTPDNAAATADRGTSRREG</sequence>
<dbReference type="RefSeq" id="WP_259449473.1">
    <property type="nucleotide sequence ID" value="NZ_CP119520.1"/>
</dbReference>
<accession>A0ABT2BZJ0</accession>
<organism evidence="2 3">
    <name type="scientific">Telluria mixta</name>
    <dbReference type="NCBI Taxonomy" id="34071"/>
    <lineage>
        <taxon>Bacteria</taxon>
        <taxon>Pseudomonadati</taxon>
        <taxon>Pseudomonadota</taxon>
        <taxon>Betaproteobacteria</taxon>
        <taxon>Burkholderiales</taxon>
        <taxon>Oxalobacteraceae</taxon>
        <taxon>Telluria group</taxon>
        <taxon>Telluria</taxon>
    </lineage>
</organism>
<dbReference type="Proteomes" id="UP001165263">
    <property type="component" value="Unassembled WGS sequence"/>
</dbReference>
<comment type="caution">
    <text evidence="2">The sequence shown here is derived from an EMBL/GenBank/DDBJ whole genome shotgun (WGS) entry which is preliminary data.</text>
</comment>
<protein>
    <submittedName>
        <fullName evidence="2">Uncharacterized protein</fullName>
    </submittedName>
</protein>
<evidence type="ECO:0000256" key="1">
    <source>
        <dbReference type="SAM" id="MobiDB-lite"/>
    </source>
</evidence>
<feature type="region of interest" description="Disordered" evidence="1">
    <location>
        <begin position="1"/>
        <end position="83"/>
    </location>
</feature>
<name>A0ABT2BZJ0_9BURK</name>
<reference evidence="2" key="1">
    <citation type="submission" date="2022-08" db="EMBL/GenBank/DDBJ databases">
        <title>Reclassification of Massilia species as members of the genera Telluria, Duganella, Pseudoduganella, Mokoshia gen. nov. and Zemynaea gen. nov. using orthogonal and non-orthogonal genome-based approaches.</title>
        <authorList>
            <person name="Bowman J.P."/>
        </authorList>
    </citation>
    <scope>NUCLEOTIDE SEQUENCE</scope>
    <source>
        <strain evidence="2">LMG 11547</strain>
    </source>
</reference>
<gene>
    <name evidence="2" type="ORF">NX786_13550</name>
</gene>
<feature type="compositionally biased region" description="Polar residues" evidence="1">
    <location>
        <begin position="22"/>
        <end position="36"/>
    </location>
</feature>
<dbReference type="EMBL" id="JANUHC010000004">
    <property type="protein sequence ID" value="MCS0630362.1"/>
    <property type="molecule type" value="Genomic_DNA"/>
</dbReference>
<evidence type="ECO:0000313" key="2">
    <source>
        <dbReference type="EMBL" id="MCS0630362.1"/>
    </source>
</evidence>
<proteinExistence type="predicted"/>